<name>A0A482IH69_9CAUD</name>
<evidence type="ECO:0000313" key="2">
    <source>
        <dbReference type="Proteomes" id="UP000294655"/>
    </source>
</evidence>
<dbReference type="Proteomes" id="UP000294655">
    <property type="component" value="Segment"/>
</dbReference>
<dbReference type="GeneID" id="55614914"/>
<accession>A0A482IH69</accession>
<dbReference type="RefSeq" id="YP_009844590.1">
    <property type="nucleotide sequence ID" value="NC_048755.1"/>
</dbReference>
<protein>
    <submittedName>
        <fullName evidence="1">Uncharacterized protein</fullName>
    </submittedName>
</protein>
<sequence length="81" mass="9473">MNILVIPPDRIKDPKIKKSPQSLFLADCQRKRIRDLATDLYYELLKTEKLYAQRSQGDRGMYGTVYINVPGSIIEQLLRYI</sequence>
<evidence type="ECO:0000313" key="1">
    <source>
        <dbReference type="EMBL" id="QBP06440.1"/>
    </source>
</evidence>
<organism evidence="1 2">
    <name type="scientific">Stenotrophomonas phage YB07</name>
    <dbReference type="NCBI Taxonomy" id="2555548"/>
    <lineage>
        <taxon>Viruses</taxon>
        <taxon>Duplodnaviria</taxon>
        <taxon>Heunggongvirae</taxon>
        <taxon>Uroviricota</taxon>
        <taxon>Caudoviricetes</taxon>
        <taxon>Menderavirus</taxon>
        <taxon>Menderavirus IMESM1</taxon>
    </lineage>
</organism>
<reference evidence="1 2" key="1">
    <citation type="submission" date="2019-02" db="EMBL/GenBank/DDBJ databases">
        <authorList>
            <person name="He Y."/>
            <person name="Shi H."/>
            <person name="Li J."/>
            <person name="Sun Y."/>
        </authorList>
    </citation>
    <scope>NUCLEOTIDE SEQUENCE [LARGE SCALE GENOMIC DNA]</scope>
</reference>
<proteinExistence type="predicted"/>
<dbReference type="KEGG" id="vg:55614914"/>
<dbReference type="EMBL" id="MK580972">
    <property type="protein sequence ID" value="QBP06440.1"/>
    <property type="molecule type" value="Genomic_DNA"/>
</dbReference>